<proteinExistence type="predicted"/>
<evidence type="ECO:0000313" key="3">
    <source>
        <dbReference type="Proteomes" id="UP000184111"/>
    </source>
</evidence>
<organism evidence="2 3">
    <name type="scientific">Actinacidiphila paucisporea</name>
    <dbReference type="NCBI Taxonomy" id="310782"/>
    <lineage>
        <taxon>Bacteria</taxon>
        <taxon>Bacillati</taxon>
        <taxon>Actinomycetota</taxon>
        <taxon>Actinomycetes</taxon>
        <taxon>Kitasatosporales</taxon>
        <taxon>Streptomycetaceae</taxon>
        <taxon>Actinacidiphila</taxon>
    </lineage>
</organism>
<accession>A0A1M7L069</accession>
<feature type="compositionally biased region" description="Gly residues" evidence="1">
    <location>
        <begin position="335"/>
        <end position="345"/>
    </location>
</feature>
<feature type="region of interest" description="Disordered" evidence="1">
    <location>
        <begin position="1"/>
        <end position="352"/>
    </location>
</feature>
<feature type="compositionally biased region" description="Low complexity" evidence="1">
    <location>
        <begin position="296"/>
        <end position="311"/>
    </location>
</feature>
<feature type="compositionally biased region" description="Polar residues" evidence="1">
    <location>
        <begin position="86"/>
        <end position="95"/>
    </location>
</feature>
<feature type="compositionally biased region" description="Gly residues" evidence="1">
    <location>
        <begin position="70"/>
        <end position="79"/>
    </location>
</feature>
<evidence type="ECO:0000256" key="1">
    <source>
        <dbReference type="SAM" id="MobiDB-lite"/>
    </source>
</evidence>
<dbReference type="AlphaFoldDB" id="A0A1M7L069"/>
<feature type="compositionally biased region" description="Low complexity" evidence="1">
    <location>
        <begin position="134"/>
        <end position="143"/>
    </location>
</feature>
<name>A0A1M7L069_9ACTN</name>
<protein>
    <recommendedName>
        <fullName evidence="4">Histidine kinase</fullName>
    </recommendedName>
</protein>
<dbReference type="Proteomes" id="UP000184111">
    <property type="component" value="Unassembled WGS sequence"/>
</dbReference>
<keyword evidence="3" id="KW-1185">Reference proteome</keyword>
<evidence type="ECO:0000313" key="2">
    <source>
        <dbReference type="EMBL" id="SHM71094.1"/>
    </source>
</evidence>
<dbReference type="STRING" id="310782.SAMN05216499_113149"/>
<gene>
    <name evidence="2" type="ORF">SAMN05216499_113149</name>
</gene>
<dbReference type="EMBL" id="FRBI01000013">
    <property type="protein sequence ID" value="SHM71094.1"/>
    <property type="molecule type" value="Genomic_DNA"/>
</dbReference>
<feature type="non-terminal residue" evidence="2">
    <location>
        <position position="1"/>
    </location>
</feature>
<feature type="compositionally biased region" description="Low complexity" evidence="1">
    <location>
        <begin position="212"/>
        <end position="241"/>
    </location>
</feature>
<reference evidence="2 3" key="1">
    <citation type="submission" date="2016-11" db="EMBL/GenBank/DDBJ databases">
        <authorList>
            <person name="Jaros S."/>
            <person name="Januszkiewicz K."/>
            <person name="Wedrychowicz H."/>
        </authorList>
    </citation>
    <scope>NUCLEOTIDE SEQUENCE [LARGE SCALE GENOMIC DNA]</scope>
    <source>
        <strain evidence="2 3">CGMCC 4.2025</strain>
    </source>
</reference>
<sequence length="352" mass="36452">DTGQFARPGHGRTDGTGQFPVQGGPGDTGQFPVPQQPGQGGPGETAQFPAVRADDTFGGGGQYAPPAGGRPQGGPGYRDGGAPQQPYDTGRQQMPGQERGDVTGQHPMAPQPGMPGGQGPFQQRPGQQPPQQPAEPMALPPAQTRGDEPTPIFSAIESDWFRTGQAERMQQIHVEQSARGQQAPPAPRPVGRTAPPQRPRTERPGPAGPQRPGTSAPQPQAPQQAPAPATSGPAPAASAAAPPAPSAQPLPRETPNWRTSPNDALRQRAEAVREPSAGGVTPSGLPRRVPRANLVAGGAAQPSQPQQGGPQVSRSPDDVRGRLTNLRRGIQQGREAGGTTDGRGFGTNHQER</sequence>
<evidence type="ECO:0008006" key="4">
    <source>
        <dbReference type="Google" id="ProtNLM"/>
    </source>
</evidence>